<protein>
    <submittedName>
        <fullName evidence="1">Uncharacterized protein</fullName>
    </submittedName>
</protein>
<keyword evidence="2" id="KW-1185">Reference proteome</keyword>
<name>A0AA36DLY5_CYLNA</name>
<dbReference type="AlphaFoldDB" id="A0AA36DLY5"/>
<comment type="caution">
    <text evidence="1">The sequence shown here is derived from an EMBL/GenBank/DDBJ whole genome shotgun (WGS) entry which is preliminary data.</text>
</comment>
<sequence>MRFLPRKIAPVCDAVTLWKKSEILQRRREIGLNRLEGQDYMPSIIRSQLRNRWMKEYAEIKVKKSCRRLEALCEVHSKSVVGKLAICEEGIGKQLSFLFVQWMAKTYEKDPQPDPRRTNPSESELQRMLAHYFDFRNNLKVLKLPYRRYYAEEDPYVMALENYLKTFQNESFQFCHLVVPNENGNLTSLKFLQTPSNKIKELMDLEEDSEEVVRDEQHGRR</sequence>
<dbReference type="EMBL" id="CATQJL010000001">
    <property type="protein sequence ID" value="CAJ0589004.1"/>
    <property type="molecule type" value="Genomic_DNA"/>
</dbReference>
<evidence type="ECO:0000313" key="2">
    <source>
        <dbReference type="Proteomes" id="UP001176961"/>
    </source>
</evidence>
<reference evidence="1" key="1">
    <citation type="submission" date="2023-07" db="EMBL/GenBank/DDBJ databases">
        <authorList>
            <consortium name="CYATHOMIX"/>
        </authorList>
    </citation>
    <scope>NUCLEOTIDE SEQUENCE</scope>
    <source>
        <strain evidence="1">N/A</strain>
    </source>
</reference>
<proteinExistence type="predicted"/>
<accession>A0AA36DLY5</accession>
<organism evidence="1 2">
    <name type="scientific">Cylicocyclus nassatus</name>
    <name type="common">Nematode worm</name>
    <dbReference type="NCBI Taxonomy" id="53992"/>
    <lineage>
        <taxon>Eukaryota</taxon>
        <taxon>Metazoa</taxon>
        <taxon>Ecdysozoa</taxon>
        <taxon>Nematoda</taxon>
        <taxon>Chromadorea</taxon>
        <taxon>Rhabditida</taxon>
        <taxon>Rhabditina</taxon>
        <taxon>Rhabditomorpha</taxon>
        <taxon>Strongyloidea</taxon>
        <taxon>Strongylidae</taxon>
        <taxon>Cylicocyclus</taxon>
    </lineage>
</organism>
<evidence type="ECO:0000313" key="1">
    <source>
        <dbReference type="EMBL" id="CAJ0589004.1"/>
    </source>
</evidence>
<dbReference type="Proteomes" id="UP001176961">
    <property type="component" value="Unassembled WGS sequence"/>
</dbReference>
<gene>
    <name evidence="1" type="ORF">CYNAS_LOCUS987</name>
</gene>